<dbReference type="InterPro" id="IPR027417">
    <property type="entry name" value="P-loop_NTPase"/>
</dbReference>
<evidence type="ECO:0000313" key="2">
    <source>
        <dbReference type="EMBL" id="SFN82318.1"/>
    </source>
</evidence>
<dbReference type="PROSITE" id="PS50164">
    <property type="entry name" value="GIY_YIG"/>
    <property type="match status" value="1"/>
</dbReference>
<reference evidence="3" key="1">
    <citation type="submission" date="2016-10" db="EMBL/GenBank/DDBJ databases">
        <authorList>
            <person name="Varghese N."/>
            <person name="Submissions S."/>
        </authorList>
    </citation>
    <scope>NUCLEOTIDE SEQUENCE [LARGE SCALE GENOMIC DNA]</scope>
    <source>
        <strain evidence="3">CGMCC 1.11101</strain>
    </source>
</reference>
<dbReference type="SMART" id="SM00382">
    <property type="entry name" value="AAA"/>
    <property type="match status" value="1"/>
</dbReference>
<accession>A0A1I5C5Q5</accession>
<protein>
    <recommendedName>
        <fullName evidence="1">GIY-YIG domain-containing protein</fullName>
    </recommendedName>
</protein>
<dbReference type="AlphaFoldDB" id="A0A1I5C5Q5"/>
<dbReference type="InterPro" id="IPR018647">
    <property type="entry name" value="SLFN_3-like_DNA/RNA_helicase"/>
</dbReference>
<name>A0A1I5C5Q5_9MICO</name>
<dbReference type="CDD" id="cd10439">
    <property type="entry name" value="GIY-YIG_COG3410"/>
    <property type="match status" value="1"/>
</dbReference>
<keyword evidence="3" id="KW-1185">Reference proteome</keyword>
<dbReference type="InterPro" id="IPR003593">
    <property type="entry name" value="AAA+_ATPase"/>
</dbReference>
<evidence type="ECO:0000259" key="1">
    <source>
        <dbReference type="PROSITE" id="PS50164"/>
    </source>
</evidence>
<feature type="domain" description="GIY-YIG" evidence="1">
    <location>
        <begin position="28"/>
        <end position="112"/>
    </location>
</feature>
<gene>
    <name evidence="2" type="ORF">SAMN05216219_2228</name>
</gene>
<dbReference type="EMBL" id="FOVM01000006">
    <property type="protein sequence ID" value="SFN82318.1"/>
    <property type="molecule type" value="Genomic_DNA"/>
</dbReference>
<dbReference type="InterPro" id="IPR000305">
    <property type="entry name" value="GIY-YIG_endonuc"/>
</dbReference>
<dbReference type="OrthoDB" id="3193269at2"/>
<evidence type="ECO:0000313" key="3">
    <source>
        <dbReference type="Proteomes" id="UP000198867"/>
    </source>
</evidence>
<dbReference type="Proteomes" id="UP000198867">
    <property type="component" value="Unassembled WGS sequence"/>
</dbReference>
<proteinExistence type="predicted"/>
<sequence>MTPSEISRLDFTPEAVTRWAPSHPRNTNWPVVYVLDDALAEKTSSTGGSLRDVYVGESRNAAVRMRQHLDSPDKRHLKRIRVIVDERFNKSACLDLESFLIRLLAGDGAYRVLNRNDGITDGDYYDRDLYRESFREVFDKLQADGVFTRSIPEIENSDLFKLSPFKALTQDQAIAVEDILEGLFEDLESDTNSTIVIQGEPGTGKTVVAIYMLKLLVDIANTVAVEDFDSDTMFSELFIPQNRALLTDLRIGLVVPQQSLRESIRKVFRKTPGLKPSMVLTAFDVGNADEDFDLLIVDEAHRLNQRANQPSGVQNKNFADITKKLFGFDDVAKTQLDWIRAKSKHQIYLLDAEQSVRPADVPPELLGALVNSAKDRHRHYPLATQMRVQAGSDYVAYIRRVLGSPGPWDDPHIPAKEQFEGYDFRMFDSVADMRAEVRRKEEEAGLSRMLAGFAWPWKSKNDKTAYDIEIDGHQFRWNSTQTDWVASRTSLEEVGSIHTVQGYDLNYAGVIIGPDLRYDAKTGRLFVDRASYFDKKGKENNKVLQKKYTDEDLLRFIRNVYAVLLTRGIRGTFVYVCDPALREYLRAFIPADE</sequence>
<dbReference type="Pfam" id="PF09848">
    <property type="entry name" value="SLFN-g3_helicase"/>
    <property type="match status" value="1"/>
</dbReference>
<organism evidence="2 3">
    <name type="scientific">Mycetocola miduiensis</name>
    <dbReference type="NCBI Taxonomy" id="995034"/>
    <lineage>
        <taxon>Bacteria</taxon>
        <taxon>Bacillati</taxon>
        <taxon>Actinomycetota</taxon>
        <taxon>Actinomycetes</taxon>
        <taxon>Micrococcales</taxon>
        <taxon>Microbacteriaceae</taxon>
        <taxon>Mycetocola</taxon>
    </lineage>
</organism>
<dbReference type="SUPFAM" id="SSF52540">
    <property type="entry name" value="P-loop containing nucleoside triphosphate hydrolases"/>
    <property type="match status" value="1"/>
</dbReference>
<dbReference type="STRING" id="995034.SAMN05216219_2228"/>
<dbReference type="Gene3D" id="3.40.50.300">
    <property type="entry name" value="P-loop containing nucleotide triphosphate hydrolases"/>
    <property type="match status" value="1"/>
</dbReference>